<dbReference type="InterPro" id="IPR024370">
    <property type="entry name" value="PBP_domain"/>
</dbReference>
<accession>A0A7C5USJ3</accession>
<dbReference type="SUPFAM" id="SSF53850">
    <property type="entry name" value="Periplasmic binding protein-like II"/>
    <property type="match status" value="1"/>
</dbReference>
<dbReference type="PANTHER" id="PTHR37945">
    <property type="entry name" value="EXTRACELLULAR TUNGSTATE BINDING PROTEIN"/>
    <property type="match status" value="1"/>
</dbReference>
<sequence length="308" mass="34862">MMIGMVAKMVFIRRKYKSYLYVASIICISIIVCINYIILLNNSIVIRVSTTYSLEQIGVLKLLINDFLNKTGLNVRFEVLARGSGEALRLLADGSTCIAFTHAPVLEAQYIKQSKIKQLAVFAYNEFVIVGPVKDPANITKAVNAIEAFKRIYIAGEEGKALFVSRNDYSGTHTKEIQLWNLTGLNPYDRQWYLKTGQGMIQTLIVADNINAYTLSDIGTYFILNNSGKLQNIAILKKDLQNLINLYSIYFSNSEFCIYVRDIAEQLANYIMKEGQDFIETKFKGLINPVKGHENEFLMIWNSLADAK</sequence>
<name>A0A7C5USJ3_9CREN</name>
<gene>
    <name evidence="3" type="ORF">ENL47_02005</name>
</gene>
<dbReference type="Gene3D" id="3.40.190.10">
    <property type="entry name" value="Periplasmic binding protein-like II"/>
    <property type="match status" value="2"/>
</dbReference>
<feature type="domain" description="PBP" evidence="2">
    <location>
        <begin position="46"/>
        <end position="252"/>
    </location>
</feature>
<dbReference type="AlphaFoldDB" id="A0A7C5USJ3"/>
<comment type="caution">
    <text evidence="3">The sequence shown here is derived from an EMBL/GenBank/DDBJ whole genome shotgun (WGS) entry which is preliminary data.</text>
</comment>
<reference evidence="3" key="1">
    <citation type="journal article" date="2020" name="mSystems">
        <title>Genome- and Community-Level Interaction Insights into Carbon Utilization and Element Cycling Functions of Hydrothermarchaeota in Hydrothermal Sediment.</title>
        <authorList>
            <person name="Zhou Z."/>
            <person name="Liu Y."/>
            <person name="Xu W."/>
            <person name="Pan J."/>
            <person name="Luo Z.H."/>
            <person name="Li M."/>
        </authorList>
    </citation>
    <scope>NUCLEOTIDE SEQUENCE [LARGE SCALE GENOMIC DNA]</scope>
    <source>
        <strain evidence="3">SpSt-1</strain>
    </source>
</reference>
<keyword evidence="1" id="KW-0472">Membrane</keyword>
<protein>
    <submittedName>
        <fullName evidence="3">Tungsten ABC transporter permease</fullName>
    </submittedName>
</protein>
<evidence type="ECO:0000259" key="2">
    <source>
        <dbReference type="Pfam" id="PF12849"/>
    </source>
</evidence>
<evidence type="ECO:0000313" key="3">
    <source>
        <dbReference type="EMBL" id="HHR95609.1"/>
    </source>
</evidence>
<dbReference type="Pfam" id="PF12849">
    <property type="entry name" value="PBP_like_2"/>
    <property type="match status" value="1"/>
</dbReference>
<organism evidence="3">
    <name type="scientific">Ignisphaera aggregans</name>
    <dbReference type="NCBI Taxonomy" id="334771"/>
    <lineage>
        <taxon>Archaea</taxon>
        <taxon>Thermoproteota</taxon>
        <taxon>Thermoprotei</taxon>
        <taxon>Desulfurococcales</taxon>
        <taxon>Desulfurococcaceae</taxon>
        <taxon>Ignisphaera</taxon>
    </lineage>
</organism>
<evidence type="ECO:0000256" key="1">
    <source>
        <dbReference type="SAM" id="Phobius"/>
    </source>
</evidence>
<keyword evidence="1" id="KW-0812">Transmembrane</keyword>
<dbReference type="PANTHER" id="PTHR37945:SF1">
    <property type="entry name" value="EXTRACELLULAR TUNGSTATE BINDING PROTEIN"/>
    <property type="match status" value="1"/>
</dbReference>
<keyword evidence="1" id="KW-1133">Transmembrane helix</keyword>
<dbReference type="EMBL" id="DRUB01000034">
    <property type="protein sequence ID" value="HHR95609.1"/>
    <property type="molecule type" value="Genomic_DNA"/>
</dbReference>
<dbReference type="InterPro" id="IPR052738">
    <property type="entry name" value="ABC-Tungstate_binding"/>
</dbReference>
<proteinExistence type="predicted"/>
<feature type="transmembrane region" description="Helical" evidence="1">
    <location>
        <begin position="20"/>
        <end position="39"/>
    </location>
</feature>